<accession>A0AAD5YTF8</accession>
<organism evidence="2 3">
    <name type="scientific">Leucocoprinus birnbaumii</name>
    <dbReference type="NCBI Taxonomy" id="56174"/>
    <lineage>
        <taxon>Eukaryota</taxon>
        <taxon>Fungi</taxon>
        <taxon>Dikarya</taxon>
        <taxon>Basidiomycota</taxon>
        <taxon>Agaricomycotina</taxon>
        <taxon>Agaricomycetes</taxon>
        <taxon>Agaricomycetidae</taxon>
        <taxon>Agaricales</taxon>
        <taxon>Agaricineae</taxon>
        <taxon>Agaricaceae</taxon>
        <taxon>Leucocoprinus</taxon>
    </lineage>
</organism>
<name>A0AAD5YTF8_9AGAR</name>
<gene>
    <name evidence="2" type="ORF">NP233_g6698</name>
</gene>
<evidence type="ECO:0000256" key="1">
    <source>
        <dbReference type="SAM" id="MobiDB-lite"/>
    </source>
</evidence>
<reference evidence="2" key="1">
    <citation type="submission" date="2022-07" db="EMBL/GenBank/DDBJ databases">
        <title>Genome Sequence of Leucocoprinus birnbaumii.</title>
        <authorList>
            <person name="Buettner E."/>
        </authorList>
    </citation>
    <scope>NUCLEOTIDE SEQUENCE</scope>
    <source>
        <strain evidence="2">VT141</strain>
    </source>
</reference>
<sequence length="138" mass="15248">MSPTASLAHYKSHLDPPPTVPFEAEGEQDPLRTPRKRKESNEVLLGNPLTPRKLFSSNIMDSPYRTPNGFGAPSHSRTPRAKSILDPSDPRTLLDDELQRMGTLSDSPSGLFGKNRSSLLYDSPGATLDSPGKFQSWW</sequence>
<keyword evidence="3" id="KW-1185">Reference proteome</keyword>
<comment type="caution">
    <text evidence="2">The sequence shown here is derived from an EMBL/GenBank/DDBJ whole genome shotgun (WGS) entry which is preliminary data.</text>
</comment>
<dbReference type="Proteomes" id="UP001213000">
    <property type="component" value="Unassembled WGS sequence"/>
</dbReference>
<evidence type="ECO:0000313" key="2">
    <source>
        <dbReference type="EMBL" id="KAJ3566916.1"/>
    </source>
</evidence>
<feature type="region of interest" description="Disordered" evidence="1">
    <location>
        <begin position="1"/>
        <end position="138"/>
    </location>
</feature>
<evidence type="ECO:0000313" key="3">
    <source>
        <dbReference type="Proteomes" id="UP001213000"/>
    </source>
</evidence>
<feature type="compositionally biased region" description="Basic and acidic residues" evidence="1">
    <location>
        <begin position="88"/>
        <end position="99"/>
    </location>
</feature>
<proteinExistence type="predicted"/>
<dbReference type="EMBL" id="JANIEX010000450">
    <property type="protein sequence ID" value="KAJ3566916.1"/>
    <property type="molecule type" value="Genomic_DNA"/>
</dbReference>
<protein>
    <submittedName>
        <fullName evidence="2">Uncharacterized protein</fullName>
    </submittedName>
</protein>
<dbReference type="AlphaFoldDB" id="A0AAD5YTF8"/>